<dbReference type="PROSITE" id="PS00411">
    <property type="entry name" value="KINESIN_MOTOR_1"/>
    <property type="match status" value="1"/>
</dbReference>
<evidence type="ECO:0000256" key="2">
    <source>
        <dbReference type="ARBA" id="ARBA00022741"/>
    </source>
</evidence>
<feature type="compositionally biased region" description="Gly residues" evidence="9">
    <location>
        <begin position="101"/>
        <end position="110"/>
    </location>
</feature>
<reference evidence="11 12" key="1">
    <citation type="journal article" date="2018" name="Science">
        <title>The opium poppy genome and morphinan production.</title>
        <authorList>
            <person name="Guo L."/>
            <person name="Winzer T."/>
            <person name="Yang X."/>
            <person name="Li Y."/>
            <person name="Ning Z."/>
            <person name="He Z."/>
            <person name="Teodor R."/>
            <person name="Lu Y."/>
            <person name="Bowser T.A."/>
            <person name="Graham I.A."/>
            <person name="Ye K."/>
        </authorList>
    </citation>
    <scope>NUCLEOTIDE SEQUENCE [LARGE SCALE GENOMIC DNA]</scope>
    <source>
        <strain evidence="12">cv. HN1</strain>
        <tissue evidence="11">Leaves</tissue>
    </source>
</reference>
<feature type="compositionally biased region" description="Polar residues" evidence="9">
    <location>
        <begin position="71"/>
        <end position="90"/>
    </location>
</feature>
<feature type="coiled-coil region" evidence="8">
    <location>
        <begin position="898"/>
        <end position="932"/>
    </location>
</feature>
<dbReference type="SUPFAM" id="SSF52540">
    <property type="entry name" value="P-loop containing nucleoside triphosphate hydrolases"/>
    <property type="match status" value="1"/>
</dbReference>
<dbReference type="PANTHER" id="PTHR37739:SF18">
    <property type="entry name" value="KINESIN-LIKE PROTEIN KIN-12C"/>
    <property type="match status" value="1"/>
</dbReference>
<evidence type="ECO:0000256" key="7">
    <source>
        <dbReference type="PROSITE-ProRule" id="PRU00283"/>
    </source>
</evidence>
<dbReference type="PRINTS" id="PR00380">
    <property type="entry name" value="KINESINHEAVY"/>
</dbReference>
<dbReference type="GO" id="GO:0005524">
    <property type="term" value="F:ATP binding"/>
    <property type="evidence" value="ECO:0007669"/>
    <property type="project" value="UniProtKB-UniRule"/>
</dbReference>
<evidence type="ECO:0000256" key="4">
    <source>
        <dbReference type="ARBA" id="ARBA00023054"/>
    </source>
</evidence>
<dbReference type="InterPro" id="IPR001752">
    <property type="entry name" value="Kinesin_motor_dom"/>
</dbReference>
<evidence type="ECO:0000256" key="9">
    <source>
        <dbReference type="SAM" id="MobiDB-lite"/>
    </source>
</evidence>
<comment type="similarity">
    <text evidence="6">Belongs to the TRAFAC class myosin-kinesin ATPase superfamily. Kinesin family. KIN-12 subfamily.</text>
</comment>
<evidence type="ECO:0000256" key="3">
    <source>
        <dbReference type="ARBA" id="ARBA00022840"/>
    </source>
</evidence>
<feature type="compositionally biased region" description="Gly residues" evidence="9">
    <location>
        <begin position="56"/>
        <end position="66"/>
    </location>
</feature>
<feature type="compositionally biased region" description="Polar residues" evidence="9">
    <location>
        <begin position="1999"/>
        <end position="2008"/>
    </location>
</feature>
<organism evidence="11 12">
    <name type="scientific">Papaver somniferum</name>
    <name type="common">Opium poppy</name>
    <dbReference type="NCBI Taxonomy" id="3469"/>
    <lineage>
        <taxon>Eukaryota</taxon>
        <taxon>Viridiplantae</taxon>
        <taxon>Streptophyta</taxon>
        <taxon>Embryophyta</taxon>
        <taxon>Tracheophyta</taxon>
        <taxon>Spermatophyta</taxon>
        <taxon>Magnoliopsida</taxon>
        <taxon>Ranunculales</taxon>
        <taxon>Papaveraceae</taxon>
        <taxon>Papaveroideae</taxon>
        <taxon>Papaver</taxon>
    </lineage>
</organism>
<feature type="compositionally biased region" description="Polar residues" evidence="9">
    <location>
        <begin position="8"/>
        <end position="27"/>
    </location>
</feature>
<dbReference type="InterPro" id="IPR036961">
    <property type="entry name" value="Kinesin_motor_dom_sf"/>
</dbReference>
<dbReference type="GO" id="GO:0008017">
    <property type="term" value="F:microtubule binding"/>
    <property type="evidence" value="ECO:0007669"/>
    <property type="project" value="InterPro"/>
</dbReference>
<keyword evidence="5 7" id="KW-0505">Motor protein</keyword>
<evidence type="ECO:0000256" key="5">
    <source>
        <dbReference type="ARBA" id="ARBA00023175"/>
    </source>
</evidence>
<dbReference type="OMA" id="INACIGE"/>
<accession>A0A4Y7LGA5</accession>
<feature type="region of interest" description="Disordered" evidence="9">
    <location>
        <begin position="1"/>
        <end position="113"/>
    </location>
</feature>
<dbReference type="EMBL" id="CM010725">
    <property type="protein sequence ID" value="RZC84534.1"/>
    <property type="molecule type" value="Genomic_DNA"/>
</dbReference>
<feature type="coiled-coil region" evidence="8">
    <location>
        <begin position="804"/>
        <end position="838"/>
    </location>
</feature>
<dbReference type="PANTHER" id="PTHR37739">
    <property type="entry name" value="KINESIN-LIKE PROTEIN KIN-12D"/>
    <property type="match status" value="1"/>
</dbReference>
<feature type="coiled-coil region" evidence="8">
    <location>
        <begin position="483"/>
        <end position="510"/>
    </location>
</feature>
<evidence type="ECO:0000313" key="12">
    <source>
        <dbReference type="Proteomes" id="UP000316621"/>
    </source>
</evidence>
<dbReference type="GO" id="GO:0007018">
    <property type="term" value="P:microtubule-based movement"/>
    <property type="evidence" value="ECO:0007669"/>
    <property type="project" value="InterPro"/>
</dbReference>
<feature type="coiled-coil region" evidence="8">
    <location>
        <begin position="1223"/>
        <end position="1278"/>
    </location>
</feature>
<dbReference type="InterPro" id="IPR019821">
    <property type="entry name" value="Kinesin_motor_CS"/>
</dbReference>
<feature type="region of interest" description="Disordered" evidence="9">
    <location>
        <begin position="1997"/>
        <end position="2030"/>
    </location>
</feature>
<proteinExistence type="inferred from homology"/>
<feature type="coiled-coil region" evidence="8">
    <location>
        <begin position="572"/>
        <end position="599"/>
    </location>
</feature>
<keyword evidence="2 7" id="KW-0547">Nucleotide-binding</keyword>
<keyword evidence="1" id="KW-0493">Microtubule</keyword>
<dbReference type="SMART" id="SM00129">
    <property type="entry name" value="KISc"/>
    <property type="match status" value="1"/>
</dbReference>
<evidence type="ECO:0000259" key="10">
    <source>
        <dbReference type="PROSITE" id="PS50067"/>
    </source>
</evidence>
<evidence type="ECO:0000256" key="1">
    <source>
        <dbReference type="ARBA" id="ARBA00022701"/>
    </source>
</evidence>
<feature type="region of interest" description="Disordered" evidence="9">
    <location>
        <begin position="1802"/>
        <end position="1829"/>
    </location>
</feature>
<dbReference type="Gramene" id="RZC84534">
    <property type="protein sequence ID" value="RZC84534"/>
    <property type="gene ID" value="C5167_047316"/>
</dbReference>
<dbReference type="Gene3D" id="3.40.850.10">
    <property type="entry name" value="Kinesin motor domain"/>
    <property type="match status" value="1"/>
</dbReference>
<feature type="binding site" evidence="7">
    <location>
        <begin position="199"/>
        <end position="206"/>
    </location>
    <ligand>
        <name>ATP</name>
        <dbReference type="ChEBI" id="CHEBI:30616"/>
    </ligand>
</feature>
<feature type="coiled-coil region" evidence="8">
    <location>
        <begin position="1842"/>
        <end position="1876"/>
    </location>
</feature>
<keyword evidence="3 7" id="KW-0067">ATP-binding</keyword>
<dbReference type="Proteomes" id="UP000316621">
    <property type="component" value="Chromosome 11"/>
</dbReference>
<evidence type="ECO:0000256" key="8">
    <source>
        <dbReference type="SAM" id="Coils"/>
    </source>
</evidence>
<feature type="domain" description="Kinesin motor" evidence="10">
    <location>
        <begin position="111"/>
        <end position="476"/>
    </location>
</feature>
<feature type="coiled-coil region" evidence="8">
    <location>
        <begin position="713"/>
        <end position="747"/>
    </location>
</feature>
<feature type="region of interest" description="Disordered" evidence="9">
    <location>
        <begin position="2046"/>
        <end position="2073"/>
    </location>
</feature>
<sequence length="2073" mass="237458">MSFRFLRRNTNQLEGNENDFESSSNSILLPPLRDPLSDNRSWSTTTSNNNGTPRASGGGGGGGGKGKLPYSEQNSAQSTPSRSLPKSVSVTGCVKPHRGGDVGARGGGGSHPKVCRRVSVVPSEILPVDVQHFELVEDPSFWMDHNVQVLIRIRPISNAEKVTQGNFRCLRQDREAILGCWPMVENCMSGYNSCMFAYGQTGSGKTYTMMGEIHEMDRYLNEDCGMTPRIFEHLFMRIRDEEENRREENLKYSCKCSFLEIYNEQITDLLEPSSTNLHLREDIRKGVYVENLTEHEVTTVKDVVELLLQGAANRKMAATNMNSESSRSHSVFTCVIESRWEMDSTTHLRFGRLNLVDLAGSERQKSSGAEGERLKEAANINKSLSTLGLVIMTLVDLAHGKHRHVPYRDSRLTFLLQDSLGGNSKTTIIANISPSTWFLPLSLRCISFQISVRHPTANSANETLSTLKFAQRAKLIQNNAKVNEDASGDVLALQRQIQQLKDQLFVLNHQKPLRDLSLCMPDSEHFQLGDDVHETNYSTPNKRIPNFQNSISITKKKMKCIETTLTGALRREKMAEAAVSRLEAEIEHMNRLAHQREEDAQRTKMILRFHGLVTADDFLKEENAALYEEVQLLQARIDRNPELTRFALENIRLLERLRMYEDFYEGGERETLFSEISELRDQLMETLAGHYQQQDISSGAKIKEHGSHSKRELEDCKRNLNACLKINDSLNREVDELQRDLNKLQVADSISKEAETIKQTEQQSSVEIVSARTDLDETTSYAREDDEVLRKHELKMDSTLALQLSETENDLMEARYLIEVIESEQVRLIEELDVLQKENSEYLELLRNGEFGHMQTKLQHENPCEPSERDQLIKNPAQLNRTLATEDNVAGSVLQHKLNRVNRDLEEARLLIRRYQDDQESKQHQEDEFEENRQQVQVETAKAILDLQENLTTLQQELQERLCLTTEENMRLRNSLSTREDEMKVLTEEWEKATLELTAFITDGCRSLEDASDQVRVIANSFPESEVWISEHVEMAAKSFLEKEKTIEQLWKNLEDALKMGLDMELKLSSLKGATLAITDVQELEKDEKDRETILLRSQLSEKIHMIQDLESALQVKEDEIIDAEKRAAAAFVVVKRLSDFPRAECAEVAEKEDPELKLPISVEQDKNRLSEIRAEENIQIIAAIKESEEGCSDTREMHFNLGSAILVADEKISAATDFFVKLEEAQATMQEADTMLNTLLEANENAKLMTDRWKQAGKRLKKERASLNEEVRRLTATVCLQPGEYESLEGQFHSSLVEITNSVSSLENFVVEMQKDVEEKFKLVYSDISSLGKYLLDCVCNSRSSLEDIWSDIMEKGFSLFVMYQCHIRGSLEKISSLNTEAPILQPGEKGCNSISYNVQERGFVEKTACFNGPNGIKEADQSFEVLCDVSNPGDTADLRYSLGEVEKFKEEELGLTQDNLTTENDLLKQEIARKDILLKGLLFDLSLLQESTSNSKDIKDETEQIFATLTGIQEELAVKTTQLDNILAQNKKLEEQLAETEAALIMTNSKFEQVEEIQDDLMNQNSELKSLVDNLFTTKDDVEGQLEDKKEIIKNLEEEILRMAFKVEEKILASIEDIEDELRAVSDERDNLREEVISLNDKLEMANALADENEAVAVEARQVSEASKLYAEQKEEEVKILERSVEELEYTINVMDQKEIQDSLHRTLTVENSKQNMVSEYSDDERQTEHHISRHLDDQTLQPRYRDQIRILEKKRAEQAKEIKECRDYISELVLHADAQASLYHQKYNELESMVREVKKDSSASTSVALPSEKTEKSSTRPRGSSSPFRCIQGLVHHVSIEKEQELSMARLQIEELQALSSKQQKEVRVLNARLAASESMTHDVIRDLLAVKLDLTNYANLIDQHEVQKLVEEAQQQTEESIAKEQEIMNLRKRINDLLEERQSYVNEINQKEADILSTQLKVEQLRERDHMLKAQNEMLKRKVTDLDEMVKKQFESQTSQQRVQQKMKGKENRFSSDGNTEFSKRVVHSDKLLSDVNNELNYYQKPSSRHQYDEERHRNRRQEREDDYN</sequence>
<dbReference type="GO" id="GO:0003777">
    <property type="term" value="F:microtubule motor activity"/>
    <property type="evidence" value="ECO:0007669"/>
    <property type="project" value="InterPro"/>
</dbReference>
<dbReference type="GO" id="GO:0005874">
    <property type="term" value="C:microtubule"/>
    <property type="evidence" value="ECO:0007669"/>
    <property type="project" value="UniProtKB-KW"/>
</dbReference>
<evidence type="ECO:0000256" key="6">
    <source>
        <dbReference type="ARBA" id="ARBA00034488"/>
    </source>
</evidence>
<gene>
    <name evidence="11" type="ORF">C5167_047316</name>
</gene>
<dbReference type="STRING" id="3469.A0A4Y7LGA5"/>
<feature type="compositionally biased region" description="Low complexity" evidence="9">
    <location>
        <begin position="38"/>
        <end position="52"/>
    </location>
</feature>
<keyword evidence="12" id="KW-1185">Reference proteome</keyword>
<name>A0A4Y7LGA5_PAPSO</name>
<protein>
    <recommendedName>
        <fullName evidence="10">Kinesin motor domain-containing protein</fullName>
    </recommendedName>
</protein>
<dbReference type="PROSITE" id="PS50067">
    <property type="entry name" value="KINESIN_MOTOR_2"/>
    <property type="match status" value="1"/>
</dbReference>
<feature type="coiled-coil region" evidence="8">
    <location>
        <begin position="1100"/>
        <end position="1127"/>
    </location>
</feature>
<evidence type="ECO:0000313" key="11">
    <source>
        <dbReference type="EMBL" id="RZC84534.1"/>
    </source>
</evidence>
<feature type="coiled-coil region" evidence="8">
    <location>
        <begin position="1910"/>
        <end position="1986"/>
    </location>
</feature>
<dbReference type="InterPro" id="IPR027417">
    <property type="entry name" value="P-loop_NTPase"/>
</dbReference>
<dbReference type="Pfam" id="PF00225">
    <property type="entry name" value="Kinesin"/>
    <property type="match status" value="1"/>
</dbReference>
<keyword evidence="4 8" id="KW-0175">Coiled coil</keyword>
<dbReference type="InterPro" id="IPR044986">
    <property type="entry name" value="KIF15/KIN-12"/>
</dbReference>
<feature type="coiled-coil region" evidence="8">
    <location>
        <begin position="1518"/>
        <end position="1700"/>
    </location>
</feature>